<dbReference type="Pfam" id="PF07285">
    <property type="entry name" value="DUF1444"/>
    <property type="match status" value="1"/>
</dbReference>
<comment type="caution">
    <text evidence="2">The sequence shown here is derived from an EMBL/GenBank/DDBJ whole genome shotgun (WGS) entry which is preliminary data.</text>
</comment>
<keyword evidence="3" id="KW-1185">Reference proteome</keyword>
<keyword evidence="1" id="KW-0732">Signal</keyword>
<evidence type="ECO:0000313" key="2">
    <source>
        <dbReference type="EMBL" id="MCH4296695.1"/>
    </source>
</evidence>
<dbReference type="EMBL" id="JAKUDL010000014">
    <property type="protein sequence ID" value="MCH4296695.1"/>
    <property type="molecule type" value="Genomic_DNA"/>
</dbReference>
<organism evidence="2 3">
    <name type="scientific">Shewanella zhuhaiensis</name>
    <dbReference type="NCBI Taxonomy" id="2919576"/>
    <lineage>
        <taxon>Bacteria</taxon>
        <taxon>Pseudomonadati</taxon>
        <taxon>Pseudomonadota</taxon>
        <taxon>Gammaproteobacteria</taxon>
        <taxon>Alteromonadales</taxon>
        <taxon>Shewanellaceae</taxon>
        <taxon>Shewanella</taxon>
    </lineage>
</organism>
<evidence type="ECO:0000256" key="1">
    <source>
        <dbReference type="SAM" id="SignalP"/>
    </source>
</evidence>
<feature type="chain" id="PRO_5042580516" evidence="1">
    <location>
        <begin position="22"/>
        <end position="284"/>
    </location>
</feature>
<feature type="signal peptide" evidence="1">
    <location>
        <begin position="1"/>
        <end position="21"/>
    </location>
</feature>
<name>A0AAJ1BKQ9_9GAMM</name>
<dbReference type="RefSeq" id="WP_240592653.1">
    <property type="nucleotide sequence ID" value="NZ_JAKUDL010000014.1"/>
</dbReference>
<accession>A0AAJ1BKQ9</accession>
<gene>
    <name evidence="2" type="ORF">MJ923_20535</name>
</gene>
<evidence type="ECO:0000313" key="3">
    <source>
        <dbReference type="Proteomes" id="UP001297581"/>
    </source>
</evidence>
<sequence>MKKLFLSAVIFLSCISSSYSIDFFNKTEFSKKYSSVVVELHSGAKAEIRGELEVKITMPNGKELTAFLDNAYKDYLNSPKDIEIIIQNYASSLNLSDDLENNKFGKEYIFPVIKDNVYIQQIEDMFKDSGKKGLVYEKLNDVLYVVYAFDTPKAIRFMTEEDLLETGVKRDELRELAKGNLKKSIPNIHLEGDTSRLSMLVADGMYEASFLLFDGVWTKEQIPVNGDIVVYAPTRGLLLITGSEDEESLAKIHSIVYNPENNWSHIVAEVGFIRVGNTWKVYKP</sequence>
<dbReference type="InterPro" id="IPR010838">
    <property type="entry name" value="DUF1444"/>
</dbReference>
<dbReference type="Proteomes" id="UP001297581">
    <property type="component" value="Unassembled WGS sequence"/>
</dbReference>
<reference evidence="2 3" key="1">
    <citation type="submission" date="2022-02" db="EMBL/GenBank/DDBJ databases">
        <title>The genome sequence of Shewanella sp. 3B26.</title>
        <authorList>
            <person name="Du J."/>
        </authorList>
    </citation>
    <scope>NUCLEOTIDE SEQUENCE [LARGE SCALE GENOMIC DNA]</scope>
    <source>
        <strain evidence="2 3">3B26</strain>
    </source>
</reference>
<protein>
    <submittedName>
        <fullName evidence="2">DUF1444 family protein</fullName>
    </submittedName>
</protein>
<proteinExistence type="predicted"/>
<dbReference type="AlphaFoldDB" id="A0AAJ1BKQ9"/>